<dbReference type="AlphaFoldDB" id="B0T978"/>
<evidence type="ECO:0000256" key="3">
    <source>
        <dbReference type="ARBA" id="ARBA00023002"/>
    </source>
</evidence>
<dbReference type="GO" id="GO:0016628">
    <property type="term" value="F:oxidoreductase activity, acting on the CH-CH group of donors, NAD or NADP as acceptor"/>
    <property type="evidence" value="ECO:0007669"/>
    <property type="project" value="UniProtKB-ARBA"/>
</dbReference>
<dbReference type="InterPro" id="IPR001155">
    <property type="entry name" value="OxRdtase_FMN_N"/>
</dbReference>
<dbReference type="GO" id="GO:0005829">
    <property type="term" value="C:cytosol"/>
    <property type="evidence" value="ECO:0007669"/>
    <property type="project" value="UniProtKB-ARBA"/>
</dbReference>
<dbReference type="PANTHER" id="PTHR22893:SF91">
    <property type="entry name" value="NADPH DEHYDROGENASE 2-RELATED"/>
    <property type="match status" value="1"/>
</dbReference>
<evidence type="ECO:0000256" key="1">
    <source>
        <dbReference type="ARBA" id="ARBA00001917"/>
    </source>
</evidence>
<dbReference type="HOGENOM" id="CLU_012153_0_0_5"/>
<dbReference type="Pfam" id="PF00724">
    <property type="entry name" value="Oxidored_FMN"/>
    <property type="match status" value="1"/>
</dbReference>
<evidence type="ECO:0000259" key="4">
    <source>
        <dbReference type="Pfam" id="PF00724"/>
    </source>
</evidence>
<dbReference type="EMBL" id="CP000928">
    <property type="protein sequence ID" value="ABZ74253.1"/>
    <property type="molecule type" value="Genomic_DNA"/>
</dbReference>
<dbReference type="OrthoDB" id="9784632at2"/>
<dbReference type="PANTHER" id="PTHR22893">
    <property type="entry name" value="NADH OXIDOREDUCTASE-RELATED"/>
    <property type="match status" value="1"/>
</dbReference>
<name>B0T978_CAUSK</name>
<protein>
    <submittedName>
        <fullName evidence="5">NADH:flavin oxidoreductase/NADH oxidase</fullName>
    </submittedName>
</protein>
<reference evidence="5" key="1">
    <citation type="submission" date="2008-01" db="EMBL/GenBank/DDBJ databases">
        <title>Complete sequence of plasmid1 pCAUL01 of Caulobacter sp. K31.</title>
        <authorList>
            <consortium name="US DOE Joint Genome Institute"/>
            <person name="Copeland A."/>
            <person name="Lucas S."/>
            <person name="Lapidus A."/>
            <person name="Barry K."/>
            <person name="Glavina del Rio T."/>
            <person name="Dalin E."/>
            <person name="Tice H."/>
            <person name="Pitluck S."/>
            <person name="Bruce D."/>
            <person name="Goodwin L."/>
            <person name="Thompson L.S."/>
            <person name="Brettin T."/>
            <person name="Detter J.C."/>
            <person name="Han C."/>
            <person name="Schmutz J."/>
            <person name="Larimer F."/>
            <person name="Land M."/>
            <person name="Hauser L."/>
            <person name="Kyrpides N."/>
            <person name="Kim E."/>
            <person name="Stephens C."/>
            <person name="Richardson P."/>
        </authorList>
    </citation>
    <scope>NUCLEOTIDE SEQUENCE [LARGE SCALE GENOMIC DNA]</scope>
    <source>
        <strain evidence="5">K31</strain>
        <plasmid evidence="5">pCAUL01</plasmid>
    </source>
</reference>
<dbReference type="GO" id="GO:0010181">
    <property type="term" value="F:FMN binding"/>
    <property type="evidence" value="ECO:0007669"/>
    <property type="project" value="InterPro"/>
</dbReference>
<dbReference type="FunFam" id="3.20.20.70:FF:000059">
    <property type="entry name" value="N-ethylmaleimide reductase, FMN-linked"/>
    <property type="match status" value="1"/>
</dbReference>
<proteinExistence type="inferred from homology"/>
<organism evidence="5">
    <name type="scientific">Caulobacter sp. (strain K31)</name>
    <dbReference type="NCBI Taxonomy" id="366602"/>
    <lineage>
        <taxon>Bacteria</taxon>
        <taxon>Pseudomonadati</taxon>
        <taxon>Pseudomonadota</taxon>
        <taxon>Alphaproteobacteria</taxon>
        <taxon>Caulobacterales</taxon>
        <taxon>Caulobacteraceae</taxon>
        <taxon>Caulobacter</taxon>
    </lineage>
</organism>
<dbReference type="KEGG" id="cak:Caul_5133"/>
<sequence length="374" mass="39359">MTDYASPLLDPIKLGAIDLPNRIIMAPLTRMRADANGVPGALMAEQYAQRASAGLIIAEATSIAPNAYGVPNQPGIHTAEQIAGWRRVTDAVHAKGGRIVLQIVHGGRASHSSLSGGERPIAPSEIAAPGGTYSPQYQPVEYEVPRALSVAEIPAVVALFAQAARNAHDAGFDGVEIHGANGYLIDEFLQDVSNTRTDDYGGSFDNRARFLLEVVDAVIAAVGADRVGLRLSPWSTYNGMSDSDPKALFSAVIAALNDRRLAYLHMPEGRASEVGMADNILQDMASNAETFSKLFDGPFITAGGYTPQTGARAIAAGHAAAVGFGRIFVANPDLVARIETDAPLNAHDRATFYGGAAEGYTDYPVLTSELSAAQ</sequence>
<comment type="cofactor">
    <cofactor evidence="1">
        <name>FMN</name>
        <dbReference type="ChEBI" id="CHEBI:58210"/>
    </cofactor>
</comment>
<dbReference type="CDD" id="cd02933">
    <property type="entry name" value="OYE_like_FMN"/>
    <property type="match status" value="1"/>
</dbReference>
<dbReference type="Gene3D" id="3.20.20.70">
    <property type="entry name" value="Aldolase class I"/>
    <property type="match status" value="1"/>
</dbReference>
<dbReference type="SUPFAM" id="SSF51395">
    <property type="entry name" value="FMN-linked oxidoreductases"/>
    <property type="match status" value="1"/>
</dbReference>
<dbReference type="InterPro" id="IPR045247">
    <property type="entry name" value="Oye-like"/>
</dbReference>
<keyword evidence="5" id="KW-0614">Plasmid</keyword>
<geneLocation type="plasmid" evidence="5">
    <name>pCAUL01</name>
</geneLocation>
<gene>
    <name evidence="5" type="ordered locus">Caul_5133</name>
</gene>
<evidence type="ECO:0000256" key="2">
    <source>
        <dbReference type="ARBA" id="ARBA00005979"/>
    </source>
</evidence>
<accession>B0T978</accession>
<keyword evidence="3" id="KW-0560">Oxidoreductase</keyword>
<dbReference type="InterPro" id="IPR013785">
    <property type="entry name" value="Aldolase_TIM"/>
</dbReference>
<feature type="domain" description="NADH:flavin oxidoreductase/NADH oxidase N-terminal" evidence="4">
    <location>
        <begin position="8"/>
        <end position="344"/>
    </location>
</feature>
<comment type="similarity">
    <text evidence="2">Belongs to the NADH:flavin oxidoreductase/NADH oxidase family.</text>
</comment>
<evidence type="ECO:0000313" key="5">
    <source>
        <dbReference type="EMBL" id="ABZ74253.1"/>
    </source>
</evidence>